<gene>
    <name evidence="1" type="ORF">AVDCRST_MAG93-8816</name>
</gene>
<dbReference type="AlphaFoldDB" id="A0A6J4N308"/>
<organism evidence="1">
    <name type="scientific">uncultured Chloroflexia bacterium</name>
    <dbReference type="NCBI Taxonomy" id="1672391"/>
    <lineage>
        <taxon>Bacteria</taxon>
        <taxon>Bacillati</taxon>
        <taxon>Chloroflexota</taxon>
        <taxon>Chloroflexia</taxon>
        <taxon>environmental samples</taxon>
    </lineage>
</organism>
<protein>
    <submittedName>
        <fullName evidence="1">Uncharacterized protein</fullName>
    </submittedName>
</protein>
<proteinExistence type="predicted"/>
<evidence type="ECO:0000313" key="1">
    <source>
        <dbReference type="EMBL" id="CAA9375968.1"/>
    </source>
</evidence>
<dbReference type="EMBL" id="CADCTR010002959">
    <property type="protein sequence ID" value="CAA9375968.1"/>
    <property type="molecule type" value="Genomic_DNA"/>
</dbReference>
<name>A0A6J4N308_9CHLR</name>
<reference evidence="1" key="1">
    <citation type="submission" date="2020-02" db="EMBL/GenBank/DDBJ databases">
        <authorList>
            <person name="Meier V. D."/>
        </authorList>
    </citation>
    <scope>NUCLEOTIDE SEQUENCE</scope>
    <source>
        <strain evidence="1">AVDCRST_MAG93</strain>
    </source>
</reference>
<accession>A0A6J4N308</accession>
<sequence>MNEAVDTNLAFSAPLQAVLSETKESNSWLIICICLVVPGR</sequence>